<dbReference type="PANTHER" id="PTHR45649:SF5">
    <property type="entry name" value="GABA TRANSPORTER (EUROFUNG)-RELATED"/>
    <property type="match status" value="1"/>
</dbReference>
<keyword evidence="2" id="KW-0813">Transport</keyword>
<evidence type="ECO:0000256" key="2">
    <source>
        <dbReference type="ARBA" id="ARBA00022448"/>
    </source>
</evidence>
<evidence type="ECO:0000256" key="1">
    <source>
        <dbReference type="ARBA" id="ARBA00004141"/>
    </source>
</evidence>
<evidence type="ECO:0000256" key="5">
    <source>
        <dbReference type="ARBA" id="ARBA00023136"/>
    </source>
</evidence>
<feature type="transmembrane region" description="Helical" evidence="6">
    <location>
        <begin position="403"/>
        <end position="421"/>
    </location>
</feature>
<dbReference type="PANTHER" id="PTHR45649">
    <property type="entry name" value="AMINO-ACID PERMEASE BAT1"/>
    <property type="match status" value="1"/>
</dbReference>
<evidence type="ECO:0000313" key="8">
    <source>
        <dbReference type="Proteomes" id="UP000319663"/>
    </source>
</evidence>
<sequence length="467" mass="51046">MLAFSATLLASWEALAGGLAAGLLNGGPASLIYGMLLTMICGTALAASMGELASILPVAGAQYHWTYRFAPIAPRFFSFVQGWITIFAWIAFGTIGPFYIGTEIEGLVILFHPDYVAKKWHSTLLMWAIIIIPFIVNVWARRLLPAIEVIGGILHIIFLPVILVTVIVLGPRNPSSFVWATFVDNMSGWDNDGVIWSIGLLTAVGCVYGFDGVAHMGEEVKNAKKAVPQAMVYGVLINAVAGFGFLVGILYCMGNMEAALESKTGYPIMEIFYLATGSNAGTVVLTLLIMLPGFIASFNGMASVSRLLWSFARDNGLPFSKFFAHISPRYKIPMRCLYLTVAIQIILSLINIGSTTAFFALLSLSSLTFYISYLIPLVCLVWQRMRVPIEWGPWSLGKWGLPLNLISIAFIIYISIFLPFPAQMPVTAANMNYASLVFGAVVIFSVVDWSLRGRKKWSGPSLEMDAE</sequence>
<dbReference type="InterPro" id="IPR002293">
    <property type="entry name" value="AA/rel_permease1"/>
</dbReference>
<evidence type="ECO:0000256" key="6">
    <source>
        <dbReference type="SAM" id="Phobius"/>
    </source>
</evidence>
<dbReference type="GO" id="GO:0022857">
    <property type="term" value="F:transmembrane transporter activity"/>
    <property type="evidence" value="ECO:0007669"/>
    <property type="project" value="InterPro"/>
</dbReference>
<feature type="transmembrane region" description="Helical" evidence="6">
    <location>
        <begin position="32"/>
        <end position="56"/>
    </location>
</feature>
<evidence type="ECO:0008006" key="9">
    <source>
        <dbReference type="Google" id="ProtNLM"/>
    </source>
</evidence>
<feature type="transmembrane region" description="Helical" evidence="6">
    <location>
        <begin position="271"/>
        <end position="296"/>
    </location>
</feature>
<dbReference type="EMBL" id="VIFY01000171">
    <property type="protein sequence ID" value="TQB69109.1"/>
    <property type="molecule type" value="Genomic_DNA"/>
</dbReference>
<feature type="transmembrane region" description="Helical" evidence="6">
    <location>
        <begin position="358"/>
        <end position="382"/>
    </location>
</feature>
<evidence type="ECO:0000256" key="4">
    <source>
        <dbReference type="ARBA" id="ARBA00022989"/>
    </source>
</evidence>
<feature type="transmembrane region" description="Helical" evidence="6">
    <location>
        <begin position="152"/>
        <end position="173"/>
    </location>
</feature>
<dbReference type="STRING" id="5098.A0A507QKN1"/>
<dbReference type="AlphaFoldDB" id="A0A507QKN1"/>
<feature type="transmembrane region" description="Helical" evidence="6">
    <location>
        <begin position="336"/>
        <end position="352"/>
    </location>
</feature>
<dbReference type="Gene3D" id="1.20.1740.10">
    <property type="entry name" value="Amino acid/polyamine transporter I"/>
    <property type="match status" value="1"/>
</dbReference>
<comment type="subcellular location">
    <subcellularLocation>
        <location evidence="1">Membrane</location>
        <topology evidence="1">Multi-pass membrane protein</topology>
    </subcellularLocation>
</comment>
<dbReference type="Proteomes" id="UP000319663">
    <property type="component" value="Unassembled WGS sequence"/>
</dbReference>
<gene>
    <name evidence="7" type="ORF">MPDQ_002327</name>
</gene>
<protein>
    <recommendedName>
        <fullName evidence="9">GABA-specific high-affinity permease</fullName>
    </recommendedName>
</protein>
<dbReference type="GO" id="GO:0016020">
    <property type="term" value="C:membrane"/>
    <property type="evidence" value="ECO:0007669"/>
    <property type="project" value="UniProtKB-SubCell"/>
</dbReference>
<feature type="transmembrane region" description="Helical" evidence="6">
    <location>
        <begin position="433"/>
        <end position="451"/>
    </location>
</feature>
<feature type="transmembrane region" description="Helical" evidence="6">
    <location>
        <begin position="76"/>
        <end position="100"/>
    </location>
</feature>
<proteinExistence type="predicted"/>
<keyword evidence="8" id="KW-1185">Reference proteome</keyword>
<name>A0A507QKN1_MONPU</name>
<accession>A0A507QKN1</accession>
<organism evidence="7 8">
    <name type="scientific">Monascus purpureus</name>
    <name type="common">Red mold</name>
    <name type="synonym">Monascus anka</name>
    <dbReference type="NCBI Taxonomy" id="5098"/>
    <lineage>
        <taxon>Eukaryota</taxon>
        <taxon>Fungi</taxon>
        <taxon>Dikarya</taxon>
        <taxon>Ascomycota</taxon>
        <taxon>Pezizomycotina</taxon>
        <taxon>Eurotiomycetes</taxon>
        <taxon>Eurotiomycetidae</taxon>
        <taxon>Eurotiales</taxon>
        <taxon>Aspergillaceae</taxon>
        <taxon>Monascus</taxon>
    </lineage>
</organism>
<dbReference type="PIRSF" id="PIRSF006060">
    <property type="entry name" value="AA_transporter"/>
    <property type="match status" value="1"/>
</dbReference>
<keyword evidence="4 6" id="KW-1133">Transmembrane helix</keyword>
<keyword evidence="5 6" id="KW-0472">Membrane</keyword>
<dbReference type="Pfam" id="PF13520">
    <property type="entry name" value="AA_permease_2"/>
    <property type="match status" value="1"/>
</dbReference>
<feature type="transmembrane region" description="Helical" evidence="6">
    <location>
        <begin position="120"/>
        <end position="140"/>
    </location>
</feature>
<reference evidence="7 8" key="1">
    <citation type="submission" date="2019-06" db="EMBL/GenBank/DDBJ databases">
        <title>Wine fermentation using esterase from Monascus purpureus.</title>
        <authorList>
            <person name="Geng C."/>
            <person name="Zhang Y."/>
        </authorList>
    </citation>
    <scope>NUCLEOTIDE SEQUENCE [LARGE SCALE GENOMIC DNA]</scope>
    <source>
        <strain evidence="7">HQ1</strain>
    </source>
</reference>
<feature type="transmembrane region" description="Helical" evidence="6">
    <location>
        <begin position="193"/>
        <end position="210"/>
    </location>
</feature>
<feature type="transmembrane region" description="Helical" evidence="6">
    <location>
        <begin position="230"/>
        <end position="251"/>
    </location>
</feature>
<evidence type="ECO:0000313" key="7">
    <source>
        <dbReference type="EMBL" id="TQB69109.1"/>
    </source>
</evidence>
<keyword evidence="3 6" id="KW-0812">Transmembrane</keyword>
<evidence type="ECO:0000256" key="3">
    <source>
        <dbReference type="ARBA" id="ARBA00022692"/>
    </source>
</evidence>
<comment type="caution">
    <text evidence="7">The sequence shown here is derived from an EMBL/GenBank/DDBJ whole genome shotgun (WGS) entry which is preliminary data.</text>
</comment>